<accession>A0ABT9BAA8</accession>
<sequence>MPDFHFTTPRTARYEQRGTPSADTKELWIVCHGYGSLANFFVRHFAWLADDDPSTVVVAPEGLSRFYLQGTSGRVGASWMTSDDRLSEIADHVAYLESLTQHLLAQCGPEVQLTVVGFSQGTATVSRWLAHTGRRPAHLVLWAGDFPADIEPAAATLLLTNLKLTLVAGDSDGYFGPEKLAQQAEYLTQLGGRPAVRTFEGYHELKRPIIRRLAGR</sequence>
<feature type="domain" description="Phospholipase/carboxylesterase/thioesterase" evidence="1">
    <location>
        <begin position="22"/>
        <end position="204"/>
    </location>
</feature>
<evidence type="ECO:0000313" key="2">
    <source>
        <dbReference type="EMBL" id="MDO7873626.1"/>
    </source>
</evidence>
<dbReference type="Pfam" id="PF02230">
    <property type="entry name" value="Abhydrolase_2"/>
    <property type="match status" value="1"/>
</dbReference>
<comment type="caution">
    <text evidence="2">The sequence shown here is derived from an EMBL/GenBank/DDBJ whole genome shotgun (WGS) entry which is preliminary data.</text>
</comment>
<gene>
    <name evidence="2" type="ORF">Q5H93_02695</name>
</gene>
<protein>
    <submittedName>
        <fullName evidence="2">Phospholipase</fullName>
    </submittedName>
</protein>
<dbReference type="InterPro" id="IPR003140">
    <property type="entry name" value="PLipase/COase/thioEstase"/>
</dbReference>
<dbReference type="InterPro" id="IPR029058">
    <property type="entry name" value="AB_hydrolase_fold"/>
</dbReference>
<dbReference type="EMBL" id="JAUQSY010000002">
    <property type="protein sequence ID" value="MDO7873626.1"/>
    <property type="molecule type" value="Genomic_DNA"/>
</dbReference>
<dbReference type="Gene3D" id="3.40.50.1820">
    <property type="entry name" value="alpha/beta hydrolase"/>
    <property type="match status" value="1"/>
</dbReference>
<proteinExistence type="predicted"/>
<evidence type="ECO:0000259" key="1">
    <source>
        <dbReference type="Pfam" id="PF02230"/>
    </source>
</evidence>
<dbReference type="Proteomes" id="UP001176429">
    <property type="component" value="Unassembled WGS sequence"/>
</dbReference>
<organism evidence="2 3">
    <name type="scientific">Hymenobacter aranciens</name>
    <dbReference type="NCBI Taxonomy" id="3063996"/>
    <lineage>
        <taxon>Bacteria</taxon>
        <taxon>Pseudomonadati</taxon>
        <taxon>Bacteroidota</taxon>
        <taxon>Cytophagia</taxon>
        <taxon>Cytophagales</taxon>
        <taxon>Hymenobacteraceae</taxon>
        <taxon>Hymenobacter</taxon>
    </lineage>
</organism>
<name>A0ABT9BAA8_9BACT</name>
<reference evidence="2" key="1">
    <citation type="submission" date="2023-07" db="EMBL/GenBank/DDBJ databases">
        <authorList>
            <person name="Kim M.K."/>
        </authorList>
    </citation>
    <scope>NUCLEOTIDE SEQUENCE</scope>
    <source>
        <strain evidence="2">ASUV-10-1</strain>
    </source>
</reference>
<keyword evidence="3" id="KW-1185">Reference proteome</keyword>
<evidence type="ECO:0000313" key="3">
    <source>
        <dbReference type="Proteomes" id="UP001176429"/>
    </source>
</evidence>
<dbReference type="SUPFAM" id="SSF53474">
    <property type="entry name" value="alpha/beta-Hydrolases"/>
    <property type="match status" value="1"/>
</dbReference>
<dbReference type="RefSeq" id="WP_305004942.1">
    <property type="nucleotide sequence ID" value="NZ_JAUQSY010000002.1"/>
</dbReference>